<evidence type="ECO:0000313" key="2">
    <source>
        <dbReference type="EMBL" id="GJT59546.1"/>
    </source>
</evidence>
<comment type="caution">
    <text evidence="2">The sequence shown here is derived from an EMBL/GenBank/DDBJ whole genome shotgun (WGS) entry which is preliminary data.</text>
</comment>
<reference evidence="2" key="2">
    <citation type="submission" date="2022-01" db="EMBL/GenBank/DDBJ databases">
        <authorList>
            <person name="Yamashiro T."/>
            <person name="Shiraishi A."/>
            <person name="Satake H."/>
            <person name="Nakayama K."/>
        </authorList>
    </citation>
    <scope>NUCLEOTIDE SEQUENCE</scope>
</reference>
<name>A0ABQ5F8B9_9ASTR</name>
<organism evidence="2 3">
    <name type="scientific">Tanacetum coccineum</name>
    <dbReference type="NCBI Taxonomy" id="301880"/>
    <lineage>
        <taxon>Eukaryota</taxon>
        <taxon>Viridiplantae</taxon>
        <taxon>Streptophyta</taxon>
        <taxon>Embryophyta</taxon>
        <taxon>Tracheophyta</taxon>
        <taxon>Spermatophyta</taxon>
        <taxon>Magnoliopsida</taxon>
        <taxon>eudicotyledons</taxon>
        <taxon>Gunneridae</taxon>
        <taxon>Pentapetalae</taxon>
        <taxon>asterids</taxon>
        <taxon>campanulids</taxon>
        <taxon>Asterales</taxon>
        <taxon>Asteraceae</taxon>
        <taxon>Asteroideae</taxon>
        <taxon>Anthemideae</taxon>
        <taxon>Anthemidinae</taxon>
        <taxon>Tanacetum</taxon>
    </lineage>
</organism>
<evidence type="ECO:0000313" key="3">
    <source>
        <dbReference type="Proteomes" id="UP001151760"/>
    </source>
</evidence>
<accession>A0ABQ5F8B9</accession>
<feature type="region of interest" description="Disordered" evidence="1">
    <location>
        <begin position="30"/>
        <end position="72"/>
    </location>
</feature>
<protein>
    <recommendedName>
        <fullName evidence="4">RNA-directed DNA polymerase, eukaryota</fullName>
    </recommendedName>
</protein>
<proteinExistence type="predicted"/>
<dbReference type="EMBL" id="BQNB010017119">
    <property type="protein sequence ID" value="GJT59546.1"/>
    <property type="molecule type" value="Genomic_DNA"/>
</dbReference>
<evidence type="ECO:0008006" key="4">
    <source>
        <dbReference type="Google" id="ProtNLM"/>
    </source>
</evidence>
<dbReference type="Proteomes" id="UP001151760">
    <property type="component" value="Unassembled WGS sequence"/>
</dbReference>
<evidence type="ECO:0000256" key="1">
    <source>
        <dbReference type="SAM" id="MobiDB-lite"/>
    </source>
</evidence>
<gene>
    <name evidence="2" type="ORF">Tco_1003079</name>
</gene>
<keyword evidence="3" id="KW-1185">Reference proteome</keyword>
<feature type="compositionally biased region" description="Acidic residues" evidence="1">
    <location>
        <begin position="35"/>
        <end position="51"/>
    </location>
</feature>
<sequence length="138" mass="15540">MDVIINDTRKIIVQGKVFYIRAKELEARVPNFQEDNQDDLSSDEEPQEADNNDVASDIDRDTSESVRSLSNKLKDRKMNCGISSLHNTYSQKTKVGGSILDLMDELVKVGQTMGYKMEGCVKDIESIIGSKGYFDIVR</sequence>
<reference evidence="2" key="1">
    <citation type="journal article" date="2022" name="Int. J. Mol. Sci.">
        <title>Draft Genome of Tanacetum Coccineum: Genomic Comparison of Closely Related Tanacetum-Family Plants.</title>
        <authorList>
            <person name="Yamashiro T."/>
            <person name="Shiraishi A."/>
            <person name="Nakayama K."/>
            <person name="Satake H."/>
        </authorList>
    </citation>
    <scope>NUCLEOTIDE SEQUENCE</scope>
</reference>